<dbReference type="InterPro" id="IPR056576">
    <property type="entry name" value="MGAT4_A/B/C_C"/>
</dbReference>
<feature type="region of interest" description="Disordered" evidence="4">
    <location>
        <begin position="291"/>
        <end position="312"/>
    </location>
</feature>
<keyword evidence="5" id="KW-0732">Signal</keyword>
<feature type="domain" description="MGAT4 conserved region" evidence="6">
    <location>
        <begin position="56"/>
        <end position="280"/>
    </location>
</feature>
<dbReference type="Proteomes" id="UP001652624">
    <property type="component" value="Chromosome 19"/>
</dbReference>
<feature type="domain" description="MGAT4 A/B/C C-terminal" evidence="7">
    <location>
        <begin position="318"/>
        <end position="443"/>
    </location>
</feature>
<evidence type="ECO:0000256" key="1">
    <source>
        <dbReference type="ARBA" id="ARBA00004922"/>
    </source>
</evidence>
<name>A0ABM3WF13_ERIEU</name>
<evidence type="ECO:0000256" key="4">
    <source>
        <dbReference type="SAM" id="MobiDB-lite"/>
    </source>
</evidence>
<evidence type="ECO:0000259" key="6">
    <source>
        <dbReference type="Pfam" id="PF04666"/>
    </source>
</evidence>
<gene>
    <name evidence="9" type="primary">LOC103112665</name>
</gene>
<evidence type="ECO:0000313" key="9">
    <source>
        <dbReference type="RefSeq" id="XP_060035162.1"/>
    </source>
</evidence>
<dbReference type="InterPro" id="IPR057279">
    <property type="entry name" value="MGAT4"/>
</dbReference>
<protein>
    <submittedName>
        <fullName evidence="9">Alpha-1,3-mannosyl-glycoprotein 4-beta-N-acetylglucosaminyltransferase-like protein MGAT4E isoform X1</fullName>
    </submittedName>
</protein>
<keyword evidence="2" id="KW-0328">Glycosyltransferase</keyword>
<dbReference type="GeneID" id="103112665"/>
<evidence type="ECO:0000256" key="2">
    <source>
        <dbReference type="ARBA" id="ARBA00022676"/>
    </source>
</evidence>
<feature type="chain" id="PRO_5047158575" evidence="5">
    <location>
        <begin position="24"/>
        <end position="459"/>
    </location>
</feature>
<evidence type="ECO:0000256" key="3">
    <source>
        <dbReference type="ARBA" id="ARBA00022679"/>
    </source>
</evidence>
<reference evidence="9" key="1">
    <citation type="submission" date="2025-08" db="UniProtKB">
        <authorList>
            <consortium name="RefSeq"/>
        </authorList>
    </citation>
    <scope>IDENTIFICATION</scope>
</reference>
<keyword evidence="8" id="KW-1185">Reference proteome</keyword>
<comment type="pathway">
    <text evidence="1">Protein modification; protein glycosylation.</text>
</comment>
<dbReference type="Pfam" id="PF04666">
    <property type="entry name" value="MGAT4_cons"/>
    <property type="match status" value="1"/>
</dbReference>
<evidence type="ECO:0000313" key="8">
    <source>
        <dbReference type="Proteomes" id="UP001652624"/>
    </source>
</evidence>
<accession>A0ABM3WF13</accession>
<dbReference type="PANTHER" id="PTHR12062:SF11">
    <property type="entry name" value="ALPHA-1,3-MANNOSYL-GLYCOPROTEIN 4-BETA-N-ACETYLGLUCOSAMINYLTRANSFERASE-LIKE PROTEIN MGAT4E"/>
    <property type="match status" value="1"/>
</dbReference>
<feature type="compositionally biased region" description="Polar residues" evidence="4">
    <location>
        <begin position="291"/>
        <end position="301"/>
    </location>
</feature>
<keyword evidence="3" id="KW-0808">Transferase</keyword>
<sequence length="459" mass="52068">MRCSLRCCCLCSVGLGLLWLLLSVKVCKDIEDNQNKMTVQGLPLSPQEDIYSTRRALKQLEAWNNITFRCMQKSQQRRKTWLTVGICSAPGPHRSRLLPTLLSLFHASSKKEQKHLTVVVHLVGSDRTWLGETVAQISKLFSSQILAGRLLLIHAPPEVYPATDGTPEQPSPKEHYSRQNVDHAFLLSFASKLSDYFLLLDDNVLCAHHFVSHISAKVNAIKPSTWVLLEFSNMGFLGKLFHSEDLPRLAHFLLLFHKEKPLPQLLPRFRALLDQKESQVCRPFRFFPRNTSSTASHSPSDTAFDFKRSPSGPDNPPAAVFTDMKVFDVHFPWEAYTLDESFFWTYNISTGNHLTVLLNRPVTLRRVQVLTGTIVDGRYTLKKGQVELGFDPEGMPQFCTRFILLGQLMEGQLDQEVIQKDSAYNVSCVRLVVKASQASGLMVRHVYLWEDTGGETRQI</sequence>
<feature type="signal peptide" evidence="5">
    <location>
        <begin position="1"/>
        <end position="23"/>
    </location>
</feature>
<evidence type="ECO:0000259" key="7">
    <source>
        <dbReference type="Pfam" id="PF23524"/>
    </source>
</evidence>
<proteinExistence type="predicted"/>
<dbReference type="PANTHER" id="PTHR12062">
    <property type="entry name" value="N-ACETYLGLUCOSAMINYLTRANSFERASE VI"/>
    <property type="match status" value="1"/>
</dbReference>
<evidence type="ECO:0000256" key="5">
    <source>
        <dbReference type="SAM" id="SignalP"/>
    </source>
</evidence>
<organism evidence="8 9">
    <name type="scientific">Erinaceus europaeus</name>
    <name type="common">Western European hedgehog</name>
    <dbReference type="NCBI Taxonomy" id="9365"/>
    <lineage>
        <taxon>Eukaryota</taxon>
        <taxon>Metazoa</taxon>
        <taxon>Chordata</taxon>
        <taxon>Craniata</taxon>
        <taxon>Vertebrata</taxon>
        <taxon>Euteleostomi</taxon>
        <taxon>Mammalia</taxon>
        <taxon>Eutheria</taxon>
        <taxon>Laurasiatheria</taxon>
        <taxon>Eulipotyphla</taxon>
        <taxon>Erinaceidae</taxon>
        <taxon>Erinaceinae</taxon>
        <taxon>Erinaceus</taxon>
    </lineage>
</organism>
<dbReference type="Pfam" id="PF23524">
    <property type="entry name" value="MGAT4A_C"/>
    <property type="match status" value="1"/>
</dbReference>
<dbReference type="RefSeq" id="XP_060035162.1">
    <property type="nucleotide sequence ID" value="XM_060179179.1"/>
</dbReference>
<dbReference type="InterPro" id="IPR006759">
    <property type="entry name" value="Glyco_transf_54"/>
</dbReference>